<evidence type="ECO:0000313" key="16">
    <source>
        <dbReference type="EMBL" id="JAG84655.1"/>
    </source>
</evidence>
<reference evidence="15" key="1">
    <citation type="submission" date="2015-01" db="EMBL/GenBank/DDBJ databases">
        <title>Transcriptome Assembly of Fopius arisanus.</title>
        <authorList>
            <person name="Geib S."/>
        </authorList>
    </citation>
    <scope>NUCLEOTIDE SEQUENCE</scope>
</reference>
<evidence type="ECO:0000313" key="17">
    <source>
        <dbReference type="Proteomes" id="UP000694866"/>
    </source>
</evidence>
<accession>A0A9R1U5J3</accession>
<accession>A0A9R1U3Q6</accession>
<evidence type="ECO:0000313" key="22">
    <source>
        <dbReference type="RefSeq" id="XP_011307920.1"/>
    </source>
</evidence>
<dbReference type="EMBL" id="GBYB01000584">
    <property type="protein sequence ID" value="JAG70351.1"/>
    <property type="molecule type" value="Transcribed_RNA"/>
</dbReference>
<evidence type="ECO:0000256" key="7">
    <source>
        <dbReference type="ARBA" id="ARBA00023242"/>
    </source>
</evidence>
<dbReference type="EMBL" id="GBYB01012732">
    <property type="protein sequence ID" value="JAG82499.1"/>
    <property type="molecule type" value="Transcribed_RNA"/>
</dbReference>
<dbReference type="InterPro" id="IPR039768">
    <property type="entry name" value="Nmd3"/>
</dbReference>
<dbReference type="RefSeq" id="XP_011307921.1">
    <property type="nucleotide sequence ID" value="XM_011309619.1"/>
</dbReference>
<reference evidence="18 19" key="2">
    <citation type="submission" date="2025-04" db="UniProtKB">
        <authorList>
            <consortium name="RefSeq"/>
        </authorList>
    </citation>
    <scope>IDENTIFICATION</scope>
    <source>
        <strain evidence="18 19">USDA-PBARC FA_bdor</strain>
        <tissue evidence="18 19">Whole organism</tissue>
    </source>
</reference>
<evidence type="ECO:0000259" key="11">
    <source>
        <dbReference type="Pfam" id="PF21193"/>
    </source>
</evidence>
<dbReference type="Pfam" id="PF21193">
    <property type="entry name" value="NMD_SH3"/>
    <property type="match status" value="1"/>
</dbReference>
<dbReference type="RefSeq" id="XP_011307917.1">
    <property type="nucleotide sequence ID" value="XM_011309615.1"/>
</dbReference>
<accession>A0A0C9RHQ5</accession>
<dbReference type="PANTHER" id="PTHR12746:SF2">
    <property type="entry name" value="60S RIBOSOMAL EXPORT PROTEIN NMD3"/>
    <property type="match status" value="1"/>
</dbReference>
<dbReference type="CTD" id="51068"/>
<dbReference type="GO" id="GO:0043023">
    <property type="term" value="F:ribosomal large subunit binding"/>
    <property type="evidence" value="ECO:0007669"/>
    <property type="project" value="InterPro"/>
</dbReference>
<evidence type="ECO:0000313" key="23">
    <source>
        <dbReference type="RefSeq" id="XP_011307921.1"/>
    </source>
</evidence>
<dbReference type="EMBL" id="GBYB01014888">
    <property type="protein sequence ID" value="JAG84655.1"/>
    <property type="molecule type" value="Transcribed_RNA"/>
</dbReference>
<dbReference type="RefSeq" id="XP_011307918.1">
    <property type="nucleotide sequence ID" value="XM_011309616.1"/>
</dbReference>
<evidence type="ECO:0000256" key="2">
    <source>
        <dbReference type="ARBA" id="ARBA00009794"/>
    </source>
</evidence>
<organism evidence="15">
    <name type="scientific">Fopius arisanus</name>
    <dbReference type="NCBI Taxonomy" id="64838"/>
    <lineage>
        <taxon>Eukaryota</taxon>
        <taxon>Metazoa</taxon>
        <taxon>Ecdysozoa</taxon>
        <taxon>Arthropoda</taxon>
        <taxon>Hexapoda</taxon>
        <taxon>Insecta</taxon>
        <taxon>Pterygota</taxon>
        <taxon>Neoptera</taxon>
        <taxon>Endopterygota</taxon>
        <taxon>Hymenoptera</taxon>
        <taxon>Apocrita</taxon>
        <taxon>Ichneumonoidea</taxon>
        <taxon>Braconidae</taxon>
        <taxon>Opiinae</taxon>
        <taxon>Fopius</taxon>
    </lineage>
</organism>
<feature type="domain" description="60S ribosomal export protein NMD3 SH3" evidence="11">
    <location>
        <begin position="250"/>
        <end position="297"/>
    </location>
</feature>
<evidence type="ECO:0000313" key="24">
    <source>
        <dbReference type="RefSeq" id="XP_011307922.1"/>
    </source>
</evidence>
<accession>A0A9R1TF11</accession>
<name>A0A0C9RHQ5_9HYME</name>
<protein>
    <recommendedName>
        <fullName evidence="3 8">60S ribosomal export protein NMD3</fullName>
    </recommendedName>
</protein>
<dbReference type="GO" id="GO:0000055">
    <property type="term" value="P:ribosomal large subunit export from nucleus"/>
    <property type="evidence" value="ECO:0007669"/>
    <property type="project" value="TreeGrafter"/>
</dbReference>
<gene>
    <name evidence="15" type="primary">NMD3_2</name>
    <name evidence="18 19 20 21 22 23 24" type="synonym">Nmd3</name>
    <name evidence="12" type="synonym">NMD3_0</name>
    <name evidence="13" type="synonym">NMD3_1</name>
    <name evidence="14" type="synonym">NMD3_3</name>
    <name evidence="16" type="synonym">NMD3_4</name>
    <name evidence="14" type="ORF">g.24296</name>
    <name evidence="12" type="ORF">g.24297</name>
    <name evidence="13" type="ORF">g.24298</name>
    <name evidence="15" type="ORF">g.24299</name>
    <name evidence="16" type="ORF">g.24300</name>
</gene>
<dbReference type="Pfam" id="PF21192">
    <property type="entry name" value="OB_NMD3"/>
    <property type="match status" value="1"/>
</dbReference>
<proteinExistence type="inferred from homology"/>
<evidence type="ECO:0000256" key="8">
    <source>
        <dbReference type="RuleBase" id="RU364108"/>
    </source>
</evidence>
<evidence type="ECO:0000259" key="10">
    <source>
        <dbReference type="Pfam" id="PF21192"/>
    </source>
</evidence>
<accession>A0A9R1U486</accession>
<evidence type="ECO:0000256" key="1">
    <source>
        <dbReference type="ARBA" id="ARBA00002269"/>
    </source>
</evidence>
<comment type="function">
    <text evidence="1 8">Acts as an adapter for the XPO1/CRM1-mediated export of the 60S ribosomal subunit.</text>
</comment>
<dbReference type="GO" id="GO:0005634">
    <property type="term" value="C:nucleus"/>
    <property type="evidence" value="ECO:0007669"/>
    <property type="project" value="UniProtKB-SubCell"/>
</dbReference>
<evidence type="ECO:0000313" key="18">
    <source>
        <dbReference type="RefSeq" id="XP_011307916.1"/>
    </source>
</evidence>
<dbReference type="InterPro" id="IPR048898">
    <property type="entry name" value="OB_NMD3"/>
</dbReference>
<dbReference type="RefSeq" id="XP_011307919.1">
    <property type="nucleotide sequence ID" value="XM_011309617.1"/>
</dbReference>
<evidence type="ECO:0000313" key="12">
    <source>
        <dbReference type="EMBL" id="JAG70350.1"/>
    </source>
</evidence>
<dbReference type="EMBL" id="GBYB01000583">
    <property type="protein sequence ID" value="JAG70350.1"/>
    <property type="molecule type" value="Transcribed_RNA"/>
</dbReference>
<evidence type="ECO:0000256" key="4">
    <source>
        <dbReference type="ARBA" id="ARBA00022448"/>
    </source>
</evidence>
<dbReference type="Pfam" id="PF04981">
    <property type="entry name" value="NMD3"/>
    <property type="match status" value="1"/>
</dbReference>
<dbReference type="InterPro" id="IPR007064">
    <property type="entry name" value="Nmd3_N"/>
</dbReference>
<evidence type="ECO:0000313" key="19">
    <source>
        <dbReference type="RefSeq" id="XP_011307917.1"/>
    </source>
</evidence>
<dbReference type="RefSeq" id="XP_011307916.1">
    <property type="nucleotide sequence ID" value="XM_011309614.1"/>
</dbReference>
<dbReference type="GeneID" id="105269411"/>
<dbReference type="Proteomes" id="UP000694866">
    <property type="component" value="Unplaced"/>
</dbReference>
<evidence type="ECO:0000256" key="3">
    <source>
        <dbReference type="ARBA" id="ARBA00017035"/>
    </source>
</evidence>
<dbReference type="GO" id="GO:0015031">
    <property type="term" value="P:protein transport"/>
    <property type="evidence" value="ECO:0007669"/>
    <property type="project" value="UniProtKB-KW"/>
</dbReference>
<evidence type="ECO:0000313" key="21">
    <source>
        <dbReference type="RefSeq" id="XP_011307919.1"/>
    </source>
</evidence>
<dbReference type="EMBL" id="GBYB01000587">
    <property type="protein sequence ID" value="JAG70354.1"/>
    <property type="molecule type" value="Transcribed_RNA"/>
</dbReference>
<dbReference type="RefSeq" id="XP_011307920.1">
    <property type="nucleotide sequence ID" value="XM_011309618.1"/>
</dbReference>
<dbReference type="GO" id="GO:0005737">
    <property type="term" value="C:cytoplasm"/>
    <property type="evidence" value="ECO:0007669"/>
    <property type="project" value="UniProtKB-SubCell"/>
</dbReference>
<dbReference type="PANTHER" id="PTHR12746">
    <property type="entry name" value="NONSENSE-MEDIATED MRNA DECAY PROTEIN 3"/>
    <property type="match status" value="1"/>
</dbReference>
<evidence type="ECO:0000259" key="9">
    <source>
        <dbReference type="Pfam" id="PF04981"/>
    </source>
</evidence>
<dbReference type="OrthoDB" id="203821at2759"/>
<evidence type="ECO:0000256" key="6">
    <source>
        <dbReference type="ARBA" id="ARBA00022927"/>
    </source>
</evidence>
<keyword evidence="6 8" id="KW-0653">Protein transport</keyword>
<dbReference type="InterPro" id="IPR048899">
    <property type="entry name" value="NMD_SH3"/>
</dbReference>
<evidence type="ECO:0000313" key="20">
    <source>
        <dbReference type="RefSeq" id="XP_011307918.1"/>
    </source>
</evidence>
<dbReference type="KEGG" id="fas:105269411"/>
<keyword evidence="5 8" id="KW-0963">Cytoplasm</keyword>
<comment type="similarity">
    <text evidence="2 8">Belongs to the NMD3 family.</text>
</comment>
<keyword evidence="4 8" id="KW-0813">Transport</keyword>
<comment type="subcellular location">
    <subcellularLocation>
        <location evidence="8">Cytoplasm</location>
    </subcellularLocation>
    <subcellularLocation>
        <location evidence="8">Nucleus</location>
    </subcellularLocation>
</comment>
<accession>A0A9R1TE35</accession>
<evidence type="ECO:0000256" key="5">
    <source>
        <dbReference type="ARBA" id="ARBA00022490"/>
    </source>
</evidence>
<evidence type="ECO:0000313" key="14">
    <source>
        <dbReference type="EMBL" id="JAG70354.1"/>
    </source>
</evidence>
<accession>A0A9R1TF71</accession>
<keyword evidence="7 8" id="KW-0539">Nucleus</keyword>
<evidence type="ECO:0000313" key="15">
    <source>
        <dbReference type="EMBL" id="JAG82499.1"/>
    </source>
</evidence>
<feature type="domain" description="Nmd3 N-terminal" evidence="9">
    <location>
        <begin position="19"/>
        <end position="247"/>
    </location>
</feature>
<sequence>MEYMENIEPSGASTARVLCCRCGTVIEPNPSNMCVACLRTEVDITEGIPKQATVHFCRGCERYLQPPNEWISAALESRELLSLCLKKLKGLQRVKLIDAGFVWTEPHSKRIRVKLTVHAEVIGGAVLQQVFIVEFIITHQMCDDCHRTEAKDYWRASVQVRQKAINKKTFYYLEQLILKHKAHEQTLGIKPIHEGLDFFYSNEASARKMVDFLVSVLPCRYQHSKKLISHDIHSNLYNYKFTYSVEIVPISKDSVVCLPKKLTHQLGGISPITLVYKTTSALHLIDVASGQIAEISATVYWRHPFNSICNPKQLTEYIVMDIEPIKENEKKVFPGQGAISHKHVIADVWLVKASELGVNDNPVHARTHLGHVLKPGDSAMGYAVGDSNINDPNFDKISQDNIPDIILVKKYYGTERTARRRARMWKLKHLHDEVVSMSTDNNDYNEFLEDLEEDPEMRQNINIFRDSSKQIPVDSNDLDPNLPQVTLEEMLEDLVIEDSEMAEVYE</sequence>
<keyword evidence="17" id="KW-1185">Reference proteome</keyword>
<dbReference type="AlphaFoldDB" id="A0A0C9RHQ5"/>
<feature type="domain" description="60S ribosomal export protein NMD3 OB-fold" evidence="10">
    <location>
        <begin position="314"/>
        <end position="410"/>
    </location>
</feature>
<evidence type="ECO:0000313" key="13">
    <source>
        <dbReference type="EMBL" id="JAG70351.1"/>
    </source>
</evidence>
<dbReference type="RefSeq" id="XP_011307922.1">
    <property type="nucleotide sequence ID" value="XM_011309620.1"/>
</dbReference>
<accession>A0A9R1U5L6</accession>